<evidence type="ECO:0000313" key="2">
    <source>
        <dbReference type="EMBL" id="TGY61844.1"/>
    </source>
</evidence>
<evidence type="ECO:0000313" key="3">
    <source>
        <dbReference type="Proteomes" id="UP000310263"/>
    </source>
</evidence>
<keyword evidence="3" id="KW-1185">Reference proteome</keyword>
<organism evidence="2 3">
    <name type="scientific">Muricaecibacterium torontonense</name>
    <dbReference type="NCBI Taxonomy" id="3032871"/>
    <lineage>
        <taxon>Bacteria</taxon>
        <taxon>Bacillati</taxon>
        <taxon>Actinomycetota</taxon>
        <taxon>Coriobacteriia</taxon>
        <taxon>Coriobacteriales</taxon>
        <taxon>Atopobiaceae</taxon>
        <taxon>Muricaecibacterium</taxon>
    </lineage>
</organism>
<sequence>MRWDVPHRSLLAGAKVRPAQVGHASNKTPRDHSFDGFARHEASVTEKHYPLDLGGSALAALIVGLVVGALVAILELNPRFNYHTALYLSFPSGSVGIWAILVVVIASLSPNGRQAAVRTGCFLAGVVTIYYIVRFANYSGNNYRIIQSMSEVMSRKSSAIQGTWWTQSRILAIVVSYMACLLGAIVAWGIARFSGTRHYWLFASIPIFLLVFEGWSYFVPMALYVHINYVPAVVDVVGALAVTWILVQNRQDAQEAQEQAA</sequence>
<keyword evidence="1" id="KW-1133">Transmembrane helix</keyword>
<feature type="transmembrane region" description="Helical" evidence="1">
    <location>
        <begin position="86"/>
        <end position="108"/>
    </location>
</feature>
<keyword evidence="1" id="KW-0812">Transmembrane</keyword>
<feature type="transmembrane region" description="Helical" evidence="1">
    <location>
        <begin position="170"/>
        <end position="191"/>
    </location>
</feature>
<name>A0A4S2F3Q7_9ACTN</name>
<feature type="transmembrane region" description="Helical" evidence="1">
    <location>
        <begin position="115"/>
        <end position="133"/>
    </location>
</feature>
<reference evidence="2 3" key="1">
    <citation type="submission" date="2019-04" db="EMBL/GenBank/DDBJ databases">
        <title>Microbes associate with the intestines of laboratory mice.</title>
        <authorList>
            <person name="Navarre W."/>
            <person name="Wong E."/>
            <person name="Huang K."/>
            <person name="Tropini C."/>
            <person name="Ng K."/>
            <person name="Yu B."/>
        </authorList>
    </citation>
    <scope>NUCLEOTIDE SEQUENCE [LARGE SCALE GENOMIC DNA]</scope>
    <source>
        <strain evidence="2 3">NM07_P-09</strain>
    </source>
</reference>
<comment type="caution">
    <text evidence="2">The sequence shown here is derived from an EMBL/GenBank/DDBJ whole genome shotgun (WGS) entry which is preliminary data.</text>
</comment>
<accession>A0A4S2F3Q7</accession>
<dbReference type="AlphaFoldDB" id="A0A4S2F3Q7"/>
<protein>
    <submittedName>
        <fullName evidence="2">Uncharacterized protein</fullName>
    </submittedName>
</protein>
<feature type="transmembrane region" description="Helical" evidence="1">
    <location>
        <begin position="224"/>
        <end position="247"/>
    </location>
</feature>
<feature type="transmembrane region" description="Helical" evidence="1">
    <location>
        <begin position="53"/>
        <end position="74"/>
    </location>
</feature>
<dbReference type="RefSeq" id="WP_136012976.1">
    <property type="nucleotide sequence ID" value="NZ_SRYE01000004.1"/>
</dbReference>
<dbReference type="Proteomes" id="UP000310263">
    <property type="component" value="Unassembled WGS sequence"/>
</dbReference>
<feature type="transmembrane region" description="Helical" evidence="1">
    <location>
        <begin position="198"/>
        <end position="218"/>
    </location>
</feature>
<gene>
    <name evidence="2" type="ORF">E5334_07555</name>
</gene>
<evidence type="ECO:0000256" key="1">
    <source>
        <dbReference type="SAM" id="Phobius"/>
    </source>
</evidence>
<dbReference type="OrthoDB" id="9997101at2"/>
<keyword evidence="1" id="KW-0472">Membrane</keyword>
<proteinExistence type="predicted"/>
<dbReference type="EMBL" id="SRYE01000004">
    <property type="protein sequence ID" value="TGY61844.1"/>
    <property type="molecule type" value="Genomic_DNA"/>
</dbReference>